<evidence type="ECO:0000313" key="1">
    <source>
        <dbReference type="EMBL" id="EDL81790.1"/>
    </source>
</evidence>
<accession>A6JEP6</accession>
<name>A6JEP6_RAT</name>
<proteinExistence type="predicted"/>
<dbReference type="AlphaFoldDB" id="A6JEP6"/>
<dbReference type="Proteomes" id="UP000234681">
    <property type="component" value="Chromosome 6"/>
</dbReference>
<organism evidence="1 2">
    <name type="scientific">Rattus norvegicus</name>
    <name type="common">Rat</name>
    <dbReference type="NCBI Taxonomy" id="10116"/>
    <lineage>
        <taxon>Eukaryota</taxon>
        <taxon>Metazoa</taxon>
        <taxon>Chordata</taxon>
        <taxon>Craniata</taxon>
        <taxon>Vertebrata</taxon>
        <taxon>Euteleostomi</taxon>
        <taxon>Mammalia</taxon>
        <taxon>Eutheria</taxon>
        <taxon>Euarchontoglires</taxon>
        <taxon>Glires</taxon>
        <taxon>Rodentia</taxon>
        <taxon>Myomorpha</taxon>
        <taxon>Muroidea</taxon>
        <taxon>Muridae</taxon>
        <taxon>Murinae</taxon>
        <taxon>Rattus</taxon>
    </lineage>
</organism>
<dbReference type="EMBL" id="CH473982">
    <property type="protein sequence ID" value="EDL81790.1"/>
    <property type="molecule type" value="Genomic_DNA"/>
</dbReference>
<evidence type="ECO:0000313" key="2">
    <source>
        <dbReference type="Proteomes" id="UP000234681"/>
    </source>
</evidence>
<sequence>MLPMSPQRTGNQTLQANISFLGSLEARYPYHQCCDVSHVSRQPVAGWCSPMAQEETDGKHSWKLNCQGLSTRRGLTH</sequence>
<gene>
    <name evidence="1" type="ORF">rCG_20661</name>
</gene>
<reference evidence="2" key="1">
    <citation type="submission" date="2005-09" db="EMBL/GenBank/DDBJ databases">
        <authorList>
            <person name="Mural R.J."/>
            <person name="Li P.W."/>
            <person name="Adams M.D."/>
            <person name="Amanatides P.G."/>
            <person name="Baden-Tillson H."/>
            <person name="Barnstead M."/>
            <person name="Chin S.H."/>
            <person name="Dew I."/>
            <person name="Evans C.A."/>
            <person name="Ferriera S."/>
            <person name="Flanigan M."/>
            <person name="Fosler C."/>
            <person name="Glodek A."/>
            <person name="Gu Z."/>
            <person name="Holt R.A."/>
            <person name="Jennings D."/>
            <person name="Kraft C.L."/>
            <person name="Lu F."/>
            <person name="Nguyen T."/>
            <person name="Nusskern D.R."/>
            <person name="Pfannkoch C.M."/>
            <person name="Sitter C."/>
            <person name="Sutton G.G."/>
            <person name="Venter J.C."/>
            <person name="Wang Z."/>
            <person name="Woodage T."/>
            <person name="Zheng X.H."/>
            <person name="Zhong F."/>
        </authorList>
    </citation>
    <scope>NUCLEOTIDE SEQUENCE [LARGE SCALE GENOMIC DNA]</scope>
    <source>
        <strain>BN</strain>
        <strain evidence="2">Sprague-Dawley</strain>
    </source>
</reference>
<protein>
    <submittedName>
        <fullName evidence="1">RCG20661, isoform CRA_b</fullName>
    </submittedName>
</protein>